<dbReference type="Gene3D" id="3.30.200.20">
    <property type="entry name" value="Phosphorylase Kinase, domain 1"/>
    <property type="match status" value="1"/>
</dbReference>
<dbReference type="PANTHER" id="PTHR47829">
    <property type="entry name" value="HYDROLASE, PUTATIVE (AFU_ORTHOLOGUE AFUA_1G12880)-RELATED"/>
    <property type="match status" value="1"/>
</dbReference>
<dbReference type="AlphaFoldDB" id="A0ABD5SIY3"/>
<evidence type="ECO:0000259" key="1">
    <source>
        <dbReference type="Pfam" id="PF01636"/>
    </source>
</evidence>
<dbReference type="InterPro" id="IPR052898">
    <property type="entry name" value="ACAD10-like"/>
</dbReference>
<dbReference type="InterPro" id="IPR041726">
    <property type="entry name" value="ACAD10_11_N"/>
</dbReference>
<dbReference type="Gene3D" id="3.90.1200.10">
    <property type="match status" value="1"/>
</dbReference>
<dbReference type="InterPro" id="IPR011009">
    <property type="entry name" value="Kinase-like_dom_sf"/>
</dbReference>
<name>A0ABD5SIY3_9EURY</name>
<proteinExistence type="predicted"/>
<feature type="domain" description="Aminoglycoside phosphotransferase" evidence="1">
    <location>
        <begin position="34"/>
        <end position="262"/>
    </location>
</feature>
<gene>
    <name evidence="2" type="ORF">ACFQE6_08905</name>
</gene>
<dbReference type="RefSeq" id="WP_273738157.1">
    <property type="nucleotide sequence ID" value="NZ_JAQIVI010000132.1"/>
</dbReference>
<dbReference type="CDD" id="cd05154">
    <property type="entry name" value="ACAD10_11_N-like"/>
    <property type="match status" value="1"/>
</dbReference>
<dbReference type="PANTHER" id="PTHR47829:SF1">
    <property type="entry name" value="HAD FAMILY PHOSPHATASE"/>
    <property type="match status" value="1"/>
</dbReference>
<dbReference type="Pfam" id="PF01636">
    <property type="entry name" value="APH"/>
    <property type="match status" value="1"/>
</dbReference>
<sequence length="357" mass="41519">MSDGHDEFFDRLVDRDRLRTYLESALGPVDEFEVERHLDGQSNETLFVTWGDRDLVLRRPPPGETADTAHDVLREYTVMEALQETSVRVPTTVLAVEDEDVIGSECYLMERENGVVIRDEEPTRFAEPRHREAIGRQLIDMLTEIHNVDYEATGLGEFGSPAGFTQRQIDRWESQYEWAFEVTEDDRPVPHIDEVTSWLQANVPEEYPHTLVHGDYKLDNVMFARETPPEIAAVLDWELSTLGDPFTDLGWLLMFWPETKTETDIFGSPGGREFQLAEGYPSRDELVEYYESQTGYTFRNERFYRALAIYKIGALSEMFYRRYLEGNADNETYPRMEERTVALVDWARRIVNGEELE</sequence>
<keyword evidence="3" id="KW-1185">Reference proteome</keyword>
<reference evidence="2 3" key="1">
    <citation type="journal article" date="2019" name="Int. J. Syst. Evol. Microbiol.">
        <title>The Global Catalogue of Microorganisms (GCM) 10K type strain sequencing project: providing services to taxonomists for standard genome sequencing and annotation.</title>
        <authorList>
            <consortium name="The Broad Institute Genomics Platform"/>
            <consortium name="The Broad Institute Genome Sequencing Center for Infectious Disease"/>
            <person name="Wu L."/>
            <person name="Ma J."/>
        </authorList>
    </citation>
    <scope>NUCLEOTIDE SEQUENCE [LARGE SCALE GENOMIC DNA]</scope>
    <source>
        <strain evidence="2 3">LMG 29247</strain>
    </source>
</reference>
<protein>
    <submittedName>
        <fullName evidence="2">Phosphotransferase family protein</fullName>
    </submittedName>
</protein>
<dbReference type="EMBL" id="JBHSWV010000132">
    <property type="protein sequence ID" value="MFC6765121.1"/>
    <property type="molecule type" value="Genomic_DNA"/>
</dbReference>
<organism evidence="2 3">
    <name type="scientific">Natrinema soli</name>
    <dbReference type="NCBI Taxonomy" id="1930624"/>
    <lineage>
        <taxon>Archaea</taxon>
        <taxon>Methanobacteriati</taxon>
        <taxon>Methanobacteriota</taxon>
        <taxon>Stenosarchaea group</taxon>
        <taxon>Halobacteria</taxon>
        <taxon>Halobacteriales</taxon>
        <taxon>Natrialbaceae</taxon>
        <taxon>Natrinema</taxon>
    </lineage>
</organism>
<comment type="caution">
    <text evidence="2">The sequence shown here is derived from an EMBL/GenBank/DDBJ whole genome shotgun (WGS) entry which is preliminary data.</text>
</comment>
<dbReference type="Proteomes" id="UP001596383">
    <property type="component" value="Unassembled WGS sequence"/>
</dbReference>
<dbReference type="InterPro" id="IPR002575">
    <property type="entry name" value="Aminoglycoside_PTrfase"/>
</dbReference>
<evidence type="ECO:0000313" key="3">
    <source>
        <dbReference type="Proteomes" id="UP001596383"/>
    </source>
</evidence>
<evidence type="ECO:0000313" key="2">
    <source>
        <dbReference type="EMBL" id="MFC6765121.1"/>
    </source>
</evidence>
<dbReference type="SUPFAM" id="SSF56112">
    <property type="entry name" value="Protein kinase-like (PK-like)"/>
    <property type="match status" value="1"/>
</dbReference>
<accession>A0ABD5SIY3</accession>